<feature type="active site" description="O-(5'-phospho-DNA)-tyrosine intermediate" evidence="8">
    <location>
        <position position="127"/>
    </location>
</feature>
<dbReference type="SUPFAM" id="SSF56719">
    <property type="entry name" value="Type II DNA topoisomerase"/>
    <property type="match status" value="1"/>
</dbReference>
<evidence type="ECO:0000256" key="4">
    <source>
        <dbReference type="ARBA" id="ARBA00023029"/>
    </source>
</evidence>
<feature type="coiled-coil region" evidence="9">
    <location>
        <begin position="454"/>
        <end position="498"/>
    </location>
</feature>
<keyword evidence="6 8" id="KW-0413">Isomerase</keyword>
<evidence type="ECO:0000256" key="2">
    <source>
        <dbReference type="ARBA" id="ARBA00008263"/>
    </source>
</evidence>
<dbReference type="SMART" id="SM00434">
    <property type="entry name" value="TOP4c"/>
    <property type="match status" value="1"/>
</dbReference>
<keyword evidence="5 8" id="KW-0238">DNA-binding</keyword>
<sequence length="839" mass="93138">MLEEEKTPEGGTVIKIPIEDEVKQAYIDYSMSVIVQRALPDVRDGLKPVHRRIMYAMDKLNLSSGGKTKKCATIVGEVLGHYHPHGDASVYDALVRLGQDFAQRYTTVTPQGNFGTIAGDPPAAYRYTEAKMSKITEEMTADINKETVDMVSNFDDTTVEPSVLPGKFPFLLCNGTTGIAVGMASNMPTHNLREVAAAIAAYIDNPEITIDELMTYIKGPDFPTGGVIYGREGIKKAYRTGRGRITIRSKFNIETDKKGKERIVFTEVPYGVNTTNIIKRINELAENKVIEGIADANDETSDRVGMRLVVELKKNAITKIVLNQLFAKTDLQSNFGVINLALVPQQKDGLRYDEPQLQLPNVYLKPQVLTLKQLIQYFVEHRDEVITRRTIYDLKVAKHKMKILQALITAINNIDEVIAIIKSSRDTEEAKLRLEKRFDFDDEQAQAIVDMPLKRLTHLLIEDLQNQIKELQALIDYLEDLLAHHEKIRQLIKDETNELAEKYGDDRKTDIVADEVEQINTEDMIKEEEVVVMISKLGYIKRVPLTQYKAQSRGGKGSLSATLIEGDYINQIFTATTKSFITFFTNAGKVYWIKVHEIPEASRSSRGSSVKSLIQLSPDEEISTIVTMKDYTDQQYIFMSTANGTVKKCKTTEFANAKTRGVIGIKLHDGDHLVSAMLTSGNDDAMLITRKGQALRVSEESVRPMGRASSGVTGIRLASGDEVAAAISVEQNKDALVITEKGYGKRVGFDEFGKHGRGTGGQKIFGNIEGKGEIIGAIAVSETDEVICMSGQGKTLRVSAAMISKQGRASSGTRIINIDEPDYVVGFDKVANEDEKDKE</sequence>
<dbReference type="InterPro" id="IPR013758">
    <property type="entry name" value="Topo_IIA_A/C_ab"/>
</dbReference>
<dbReference type="SUPFAM" id="SSF101904">
    <property type="entry name" value="GyrA/ParC C-terminal domain-like"/>
    <property type="match status" value="1"/>
</dbReference>
<dbReference type="CDD" id="cd00187">
    <property type="entry name" value="TOP4c"/>
    <property type="match status" value="1"/>
</dbReference>
<evidence type="ECO:0000256" key="8">
    <source>
        <dbReference type="PROSITE-ProRule" id="PRU01384"/>
    </source>
</evidence>
<proteinExistence type="inferred from homology"/>
<dbReference type="Gene3D" id="2.120.10.90">
    <property type="entry name" value="DNA gyrase/topoisomerase IV, subunit A, C-terminal"/>
    <property type="match status" value="1"/>
</dbReference>
<dbReference type="FunFam" id="3.30.1360.40:FF:000002">
    <property type="entry name" value="DNA gyrase subunit A"/>
    <property type="match status" value="1"/>
</dbReference>
<dbReference type="InterPro" id="IPR002205">
    <property type="entry name" value="Topo_IIA_dom_A"/>
</dbReference>
<comment type="catalytic activity">
    <reaction evidence="1 8">
        <text>ATP-dependent breakage, passage and rejoining of double-stranded DNA.</text>
        <dbReference type="EC" id="5.6.2.2"/>
    </reaction>
</comment>
<dbReference type="NCBIfam" id="NF004043">
    <property type="entry name" value="PRK05560.1"/>
    <property type="match status" value="1"/>
</dbReference>
<dbReference type="GeneID" id="303368088"/>
<dbReference type="PANTHER" id="PTHR43493">
    <property type="entry name" value="DNA GYRASE/TOPOISOMERASE SUBUNIT A"/>
    <property type="match status" value="1"/>
</dbReference>
<evidence type="ECO:0000256" key="6">
    <source>
        <dbReference type="ARBA" id="ARBA00023235"/>
    </source>
</evidence>
<dbReference type="Gene3D" id="3.30.1360.40">
    <property type="match status" value="1"/>
</dbReference>
<organism evidence="11 12">
    <name type="scientific">Treponema berlinense</name>
    <dbReference type="NCBI Taxonomy" id="225004"/>
    <lineage>
        <taxon>Bacteria</taxon>
        <taxon>Pseudomonadati</taxon>
        <taxon>Spirochaetota</taxon>
        <taxon>Spirochaetia</taxon>
        <taxon>Spirochaetales</taxon>
        <taxon>Treponemataceae</taxon>
        <taxon>Treponema</taxon>
    </lineage>
</organism>
<dbReference type="InterPro" id="IPR013760">
    <property type="entry name" value="Topo_IIA-like_dom_sf"/>
</dbReference>
<evidence type="ECO:0000313" key="11">
    <source>
        <dbReference type="EMBL" id="SJZ99451.1"/>
    </source>
</evidence>
<dbReference type="GO" id="GO:0005524">
    <property type="term" value="F:ATP binding"/>
    <property type="evidence" value="ECO:0007669"/>
    <property type="project" value="InterPro"/>
</dbReference>
<dbReference type="InterPro" id="IPR035516">
    <property type="entry name" value="Gyrase/topoIV_suA_C"/>
</dbReference>
<dbReference type="InterPro" id="IPR013757">
    <property type="entry name" value="Topo_IIA_A_a_sf"/>
</dbReference>
<dbReference type="GO" id="GO:0009330">
    <property type="term" value="C:DNA topoisomerase type II (double strand cut, ATP-hydrolyzing) complex"/>
    <property type="evidence" value="ECO:0007669"/>
    <property type="project" value="TreeGrafter"/>
</dbReference>
<dbReference type="STRING" id="225004.SAMN02745152_01860"/>
<dbReference type="EC" id="5.6.2.2" evidence="3"/>
<evidence type="ECO:0000256" key="7">
    <source>
        <dbReference type="ARBA" id="ARBA00063644"/>
    </source>
</evidence>
<keyword evidence="9" id="KW-0175">Coiled coil</keyword>
<protein>
    <recommendedName>
        <fullName evidence="3">DNA topoisomerase (ATP-hydrolyzing)</fullName>
        <ecNumber evidence="3">5.6.2.2</ecNumber>
    </recommendedName>
</protein>
<dbReference type="FunFam" id="2.120.10.90:FF:000005">
    <property type="entry name" value="DNA topoisomerase 4 subunit A"/>
    <property type="match status" value="1"/>
</dbReference>
<dbReference type="InterPro" id="IPR050220">
    <property type="entry name" value="Type_II_DNA_Topoisomerases"/>
</dbReference>
<evidence type="ECO:0000313" key="12">
    <source>
        <dbReference type="Proteomes" id="UP000190395"/>
    </source>
</evidence>
<evidence type="ECO:0000259" key="10">
    <source>
        <dbReference type="PROSITE" id="PS52040"/>
    </source>
</evidence>
<gene>
    <name evidence="11" type="ORF">SAMN02745152_01860</name>
</gene>
<dbReference type="GO" id="GO:0006265">
    <property type="term" value="P:DNA topological change"/>
    <property type="evidence" value="ECO:0007669"/>
    <property type="project" value="UniProtKB-UniRule"/>
</dbReference>
<dbReference type="AlphaFoldDB" id="A0A1T4Q7D6"/>
<dbReference type="FunFam" id="1.10.268.10:FF:000001">
    <property type="entry name" value="DNA gyrase subunit A"/>
    <property type="match status" value="1"/>
</dbReference>
<dbReference type="GO" id="GO:0005737">
    <property type="term" value="C:cytoplasm"/>
    <property type="evidence" value="ECO:0007669"/>
    <property type="project" value="TreeGrafter"/>
</dbReference>
<dbReference type="Proteomes" id="UP000190395">
    <property type="component" value="Unassembled WGS sequence"/>
</dbReference>
<dbReference type="GO" id="GO:0003677">
    <property type="term" value="F:DNA binding"/>
    <property type="evidence" value="ECO:0007669"/>
    <property type="project" value="UniProtKB-UniRule"/>
</dbReference>
<evidence type="ECO:0000256" key="3">
    <source>
        <dbReference type="ARBA" id="ARBA00012895"/>
    </source>
</evidence>
<dbReference type="NCBIfam" id="NF004044">
    <property type="entry name" value="PRK05561.1"/>
    <property type="match status" value="1"/>
</dbReference>
<name>A0A1T4Q7D6_9SPIR</name>
<accession>A0A1T4Q7D6</accession>
<evidence type="ECO:0000256" key="5">
    <source>
        <dbReference type="ARBA" id="ARBA00023125"/>
    </source>
</evidence>
<dbReference type="RefSeq" id="WP_078931597.1">
    <property type="nucleotide sequence ID" value="NZ_FUXC01000012.1"/>
</dbReference>
<feature type="domain" description="Topo IIA-type catalytic" evidence="10">
    <location>
        <begin position="39"/>
        <end position="524"/>
    </location>
</feature>
<reference evidence="11 12" key="1">
    <citation type="submission" date="2017-02" db="EMBL/GenBank/DDBJ databases">
        <authorList>
            <person name="Peterson S.W."/>
        </authorList>
    </citation>
    <scope>NUCLEOTIDE SEQUENCE [LARGE SCALE GENOMIC DNA]</scope>
    <source>
        <strain evidence="11 12">ATCC BAA-909</strain>
    </source>
</reference>
<evidence type="ECO:0000256" key="1">
    <source>
        <dbReference type="ARBA" id="ARBA00000185"/>
    </source>
</evidence>
<keyword evidence="12" id="KW-1185">Reference proteome</keyword>
<comment type="similarity">
    <text evidence="2">Belongs to the type II topoisomerase GyrA/ParC subunit family.</text>
</comment>
<keyword evidence="4 8" id="KW-0799">Topoisomerase</keyword>
<dbReference type="PANTHER" id="PTHR43493:SF5">
    <property type="entry name" value="DNA GYRASE SUBUNIT A, CHLOROPLASTIC_MITOCHONDRIAL"/>
    <property type="match status" value="1"/>
</dbReference>
<dbReference type="NCBIfam" id="TIGR01063">
    <property type="entry name" value="gyrA"/>
    <property type="match status" value="1"/>
</dbReference>
<dbReference type="OrthoDB" id="9806486at2"/>
<dbReference type="Pfam" id="PF03989">
    <property type="entry name" value="DNA_gyraseA_C"/>
    <property type="match status" value="6"/>
</dbReference>
<dbReference type="Gene3D" id="1.10.268.10">
    <property type="entry name" value="Topoisomerase, domain 3"/>
    <property type="match status" value="1"/>
</dbReference>
<dbReference type="GO" id="GO:0003918">
    <property type="term" value="F:DNA topoisomerase type II (double strand cut, ATP-hydrolyzing) activity"/>
    <property type="evidence" value="ECO:0007669"/>
    <property type="project" value="UniProtKB-EC"/>
</dbReference>
<dbReference type="EMBL" id="FUXC01000012">
    <property type="protein sequence ID" value="SJZ99451.1"/>
    <property type="molecule type" value="Genomic_DNA"/>
</dbReference>
<dbReference type="Gene3D" id="3.90.199.10">
    <property type="entry name" value="Topoisomerase II, domain 5"/>
    <property type="match status" value="1"/>
</dbReference>
<dbReference type="Pfam" id="PF00521">
    <property type="entry name" value="DNA_topoisoIV"/>
    <property type="match status" value="1"/>
</dbReference>
<dbReference type="PROSITE" id="PS52040">
    <property type="entry name" value="TOPO_IIA"/>
    <property type="match status" value="1"/>
</dbReference>
<dbReference type="InterPro" id="IPR006691">
    <property type="entry name" value="GyrA/parC_rep"/>
</dbReference>
<evidence type="ECO:0000256" key="9">
    <source>
        <dbReference type="SAM" id="Coils"/>
    </source>
</evidence>
<comment type="subunit">
    <text evidence="7">Heterotetramer composed of ParC and ParE.</text>
</comment>